<dbReference type="Proteomes" id="UP000217199">
    <property type="component" value="Unassembled WGS sequence"/>
</dbReference>
<dbReference type="GO" id="GO:0016020">
    <property type="term" value="C:membrane"/>
    <property type="evidence" value="ECO:0007669"/>
    <property type="project" value="UniProtKB-SubCell"/>
</dbReference>
<proteinExistence type="predicted"/>
<evidence type="ECO:0000259" key="7">
    <source>
        <dbReference type="Pfam" id="PF00892"/>
    </source>
</evidence>
<feature type="transmembrane region" description="Helical" evidence="6">
    <location>
        <begin position="322"/>
        <end position="341"/>
    </location>
</feature>
<feature type="transmembrane region" description="Helical" evidence="6">
    <location>
        <begin position="225"/>
        <end position="249"/>
    </location>
</feature>
<evidence type="ECO:0000256" key="5">
    <source>
        <dbReference type="SAM" id="MobiDB-lite"/>
    </source>
</evidence>
<evidence type="ECO:0000313" key="8">
    <source>
        <dbReference type="EMBL" id="PAV14978.1"/>
    </source>
</evidence>
<dbReference type="EMBL" id="NBII01000011">
    <property type="protein sequence ID" value="PAV14978.1"/>
    <property type="molecule type" value="Genomic_DNA"/>
</dbReference>
<dbReference type="SUPFAM" id="SSF103481">
    <property type="entry name" value="Multidrug resistance efflux transporter EmrE"/>
    <property type="match status" value="2"/>
</dbReference>
<reference evidence="8 9" key="1">
    <citation type="journal article" date="2017" name="Mol. Ecol.">
        <title>Comparative and population genomic landscape of Phellinus noxius: A hypervariable fungus causing root rot in trees.</title>
        <authorList>
            <person name="Chung C.L."/>
            <person name="Lee T.J."/>
            <person name="Akiba M."/>
            <person name="Lee H.H."/>
            <person name="Kuo T.H."/>
            <person name="Liu D."/>
            <person name="Ke H.M."/>
            <person name="Yokoi T."/>
            <person name="Roa M.B."/>
            <person name="Lu M.J."/>
            <person name="Chang Y.Y."/>
            <person name="Ann P.J."/>
            <person name="Tsai J.N."/>
            <person name="Chen C.Y."/>
            <person name="Tzean S.S."/>
            <person name="Ota Y."/>
            <person name="Hattori T."/>
            <person name="Sahashi N."/>
            <person name="Liou R.F."/>
            <person name="Kikuchi T."/>
            <person name="Tsai I.J."/>
        </authorList>
    </citation>
    <scope>NUCLEOTIDE SEQUENCE [LARGE SCALE GENOMIC DNA]</scope>
    <source>
        <strain evidence="8 9">FFPRI411160</strain>
    </source>
</reference>
<feature type="transmembrane region" description="Helical" evidence="6">
    <location>
        <begin position="261"/>
        <end position="280"/>
    </location>
</feature>
<feature type="domain" description="EamA" evidence="7">
    <location>
        <begin position="62"/>
        <end position="199"/>
    </location>
</feature>
<feature type="compositionally biased region" description="Basic and acidic residues" evidence="5">
    <location>
        <begin position="11"/>
        <end position="20"/>
    </location>
</feature>
<evidence type="ECO:0000256" key="2">
    <source>
        <dbReference type="ARBA" id="ARBA00022692"/>
    </source>
</evidence>
<sequence length="470" mass="50716">MSSRGNYQRIGSDDSVHSDDESAHVGRVAFNSWKEGPSFLRPVTNAVESFILLCSSFIRTNAGLLLVAASQGFFALMNVAVKKLNSLDPPVPPLELVAVRMGITYVCCISYMLLKDIPDPFFGPKGIRHLLVLRGFSGFFGLFGVYYSLQYLSLSDATVLTFLVPLTTAFAGYLFLGEAFHRREALAGVFSLIGVILIARPEAIFGHHSNGHSLSGSAPVEHGTAAQRLGAVGVALVGVIGATGAYTSIRAIGKRAHALHSMTYFSMFCVITSTIGMISLRQKFIFPTRLEWLGMLVMIGIFGFLAQTLLTMGLQRETAGRGAMAIYVQIIFASILERIFFHTVPSALSVIGTLIILTSAICVAIMKQATQPSSTTLQRDDDAPLDLEFGVAEPETQRFLPVMGERNISTASINTINSLTGINANNGSRLYLPDASGKVVREDGSTDVDDKGLSKTDLSLEPESRTITLD</sequence>
<evidence type="ECO:0000256" key="6">
    <source>
        <dbReference type="SAM" id="Phobius"/>
    </source>
</evidence>
<feature type="transmembrane region" description="Helical" evidence="6">
    <location>
        <begin position="185"/>
        <end position="205"/>
    </location>
</feature>
<keyword evidence="2 6" id="KW-0812">Transmembrane</keyword>
<feature type="region of interest" description="Disordered" evidence="5">
    <location>
        <begin position="1"/>
        <end position="20"/>
    </location>
</feature>
<accession>A0A286U5X2</accession>
<feature type="transmembrane region" description="Helical" evidence="6">
    <location>
        <begin position="126"/>
        <end position="147"/>
    </location>
</feature>
<gene>
    <name evidence="8" type="ORF">PNOK_0953100</name>
</gene>
<dbReference type="STRING" id="2282107.A0A286U5X2"/>
<feature type="compositionally biased region" description="Basic and acidic residues" evidence="5">
    <location>
        <begin position="441"/>
        <end position="454"/>
    </location>
</feature>
<dbReference type="InParanoid" id="A0A286U5X2"/>
<protein>
    <submittedName>
        <fullName evidence="8">Drug metabolite transporter superfamily</fullName>
    </submittedName>
</protein>
<dbReference type="PANTHER" id="PTHR22911">
    <property type="entry name" value="ACYL-MALONYL CONDENSING ENZYME-RELATED"/>
    <property type="match status" value="1"/>
</dbReference>
<feature type="region of interest" description="Disordered" evidence="5">
    <location>
        <begin position="441"/>
        <end position="470"/>
    </location>
</feature>
<evidence type="ECO:0000313" key="9">
    <source>
        <dbReference type="Proteomes" id="UP000217199"/>
    </source>
</evidence>
<dbReference type="AlphaFoldDB" id="A0A286U5X2"/>
<dbReference type="OrthoDB" id="306876at2759"/>
<dbReference type="PANTHER" id="PTHR22911:SF6">
    <property type="entry name" value="SOLUTE CARRIER FAMILY 35 MEMBER G1"/>
    <property type="match status" value="1"/>
</dbReference>
<feature type="transmembrane region" description="Helical" evidence="6">
    <location>
        <begin position="347"/>
        <end position="366"/>
    </location>
</feature>
<evidence type="ECO:0000256" key="1">
    <source>
        <dbReference type="ARBA" id="ARBA00004141"/>
    </source>
</evidence>
<feature type="transmembrane region" description="Helical" evidence="6">
    <location>
        <begin position="159"/>
        <end position="176"/>
    </location>
</feature>
<feature type="transmembrane region" description="Helical" evidence="6">
    <location>
        <begin position="292"/>
        <end position="310"/>
    </location>
</feature>
<comment type="caution">
    <text evidence="8">The sequence shown here is derived from an EMBL/GenBank/DDBJ whole genome shotgun (WGS) entry which is preliminary data.</text>
</comment>
<organism evidence="8 9">
    <name type="scientific">Pyrrhoderma noxium</name>
    <dbReference type="NCBI Taxonomy" id="2282107"/>
    <lineage>
        <taxon>Eukaryota</taxon>
        <taxon>Fungi</taxon>
        <taxon>Dikarya</taxon>
        <taxon>Basidiomycota</taxon>
        <taxon>Agaricomycotina</taxon>
        <taxon>Agaricomycetes</taxon>
        <taxon>Hymenochaetales</taxon>
        <taxon>Hymenochaetaceae</taxon>
        <taxon>Pyrrhoderma</taxon>
    </lineage>
</organism>
<keyword evidence="9" id="KW-1185">Reference proteome</keyword>
<evidence type="ECO:0000256" key="4">
    <source>
        <dbReference type="ARBA" id="ARBA00023136"/>
    </source>
</evidence>
<feature type="domain" description="EamA" evidence="7">
    <location>
        <begin position="234"/>
        <end position="363"/>
    </location>
</feature>
<dbReference type="Pfam" id="PF00892">
    <property type="entry name" value="EamA"/>
    <property type="match status" value="2"/>
</dbReference>
<evidence type="ECO:0000256" key="3">
    <source>
        <dbReference type="ARBA" id="ARBA00022989"/>
    </source>
</evidence>
<name>A0A286U5X2_9AGAM</name>
<keyword evidence="4 6" id="KW-0472">Membrane</keyword>
<dbReference type="InterPro" id="IPR037185">
    <property type="entry name" value="EmrE-like"/>
</dbReference>
<comment type="subcellular location">
    <subcellularLocation>
        <location evidence="1">Membrane</location>
        <topology evidence="1">Multi-pass membrane protein</topology>
    </subcellularLocation>
</comment>
<keyword evidence="3 6" id="KW-1133">Transmembrane helix</keyword>
<feature type="transmembrane region" description="Helical" evidence="6">
    <location>
        <begin position="62"/>
        <end position="81"/>
    </location>
</feature>
<feature type="transmembrane region" description="Helical" evidence="6">
    <location>
        <begin position="93"/>
        <end position="114"/>
    </location>
</feature>
<dbReference type="InterPro" id="IPR000620">
    <property type="entry name" value="EamA_dom"/>
</dbReference>